<dbReference type="STRING" id="4536.A0A0E0GZU5"/>
<dbReference type="OMA" id="CHHRCRH"/>
<dbReference type="EnsemblPlants" id="ONIVA04G08110.1">
    <property type="protein sequence ID" value="ONIVA04G08110.1"/>
    <property type="gene ID" value="ONIVA04G08110"/>
</dbReference>
<proteinExistence type="predicted"/>
<dbReference type="HOGENOM" id="CLU_150420_0_0_1"/>
<reference evidence="1" key="1">
    <citation type="submission" date="2015-04" db="UniProtKB">
        <authorList>
            <consortium name="EnsemblPlants"/>
        </authorList>
    </citation>
    <scope>IDENTIFICATION</scope>
    <source>
        <strain evidence="1">SL10</strain>
    </source>
</reference>
<evidence type="ECO:0000313" key="2">
    <source>
        <dbReference type="Proteomes" id="UP000006591"/>
    </source>
</evidence>
<organism evidence="1">
    <name type="scientific">Oryza nivara</name>
    <name type="common">Indian wild rice</name>
    <name type="synonym">Oryza sativa f. spontanea</name>
    <dbReference type="NCBI Taxonomy" id="4536"/>
    <lineage>
        <taxon>Eukaryota</taxon>
        <taxon>Viridiplantae</taxon>
        <taxon>Streptophyta</taxon>
        <taxon>Embryophyta</taxon>
        <taxon>Tracheophyta</taxon>
        <taxon>Spermatophyta</taxon>
        <taxon>Magnoliopsida</taxon>
        <taxon>Liliopsida</taxon>
        <taxon>Poales</taxon>
        <taxon>Poaceae</taxon>
        <taxon>BOP clade</taxon>
        <taxon>Oryzoideae</taxon>
        <taxon>Oryzeae</taxon>
        <taxon>Oryzinae</taxon>
        <taxon>Oryza</taxon>
    </lineage>
</organism>
<accession>A0A0E0GZU5</accession>
<protein>
    <submittedName>
        <fullName evidence="1">Uncharacterized protein</fullName>
    </submittedName>
</protein>
<evidence type="ECO:0000313" key="1">
    <source>
        <dbReference type="EnsemblPlants" id="ONIVA04G08110.1"/>
    </source>
</evidence>
<sequence length="105" mass="11873">MEHRGAGTAGLAGWCIRRGGSCHHRCRHCCWWRRGRSRGEDREAVHEVPKHMMEVELLTTFQEVAIVDEVTVIKDKRPLVVSDMVPVGTMLSTCGIMAGTHRYQT</sequence>
<reference evidence="1" key="2">
    <citation type="submission" date="2018-04" db="EMBL/GenBank/DDBJ databases">
        <title>OnivRS2 (Oryza nivara Reference Sequence Version 2).</title>
        <authorList>
            <person name="Zhang J."/>
            <person name="Kudrna D."/>
            <person name="Lee S."/>
            <person name="Talag J."/>
            <person name="Rajasekar S."/>
            <person name="Welchert J."/>
            <person name="Hsing Y.-I."/>
            <person name="Wing R.A."/>
        </authorList>
    </citation>
    <scope>NUCLEOTIDE SEQUENCE [LARGE SCALE GENOMIC DNA]</scope>
    <source>
        <strain evidence="1">SL10</strain>
    </source>
</reference>
<dbReference type="AlphaFoldDB" id="A0A0E0GZU5"/>
<name>A0A0E0GZU5_ORYNI</name>
<dbReference type="Gramene" id="ONIVA04G08110.1">
    <property type="protein sequence ID" value="ONIVA04G08110.1"/>
    <property type="gene ID" value="ONIVA04G08110"/>
</dbReference>
<keyword evidence="2" id="KW-1185">Reference proteome</keyword>
<dbReference type="Proteomes" id="UP000006591">
    <property type="component" value="Chromosome 4"/>
</dbReference>